<proteinExistence type="predicted"/>
<evidence type="ECO:0000313" key="4">
    <source>
        <dbReference type="WBParaSite" id="DME_0000870101-mRNA-1"/>
    </source>
</evidence>
<keyword evidence="3" id="KW-1185">Reference proteome</keyword>
<evidence type="ECO:0000313" key="3">
    <source>
        <dbReference type="Proteomes" id="UP000274756"/>
    </source>
</evidence>
<dbReference type="AlphaFoldDB" id="A0A0N4ULM2"/>
<name>A0A0N4ULM2_DRAME</name>
<dbReference type="STRING" id="318479.A0A0N4ULM2"/>
<reference evidence="4" key="1">
    <citation type="submission" date="2017-02" db="UniProtKB">
        <authorList>
            <consortium name="WormBaseParasite"/>
        </authorList>
    </citation>
    <scope>IDENTIFICATION</scope>
</reference>
<protein>
    <submittedName>
        <fullName evidence="4">LEM domain-containing protein</fullName>
    </submittedName>
</protein>
<organism evidence="2 4">
    <name type="scientific">Dracunculus medinensis</name>
    <name type="common">Guinea worm</name>
    <dbReference type="NCBI Taxonomy" id="318479"/>
    <lineage>
        <taxon>Eukaryota</taxon>
        <taxon>Metazoa</taxon>
        <taxon>Ecdysozoa</taxon>
        <taxon>Nematoda</taxon>
        <taxon>Chromadorea</taxon>
        <taxon>Rhabditida</taxon>
        <taxon>Spirurina</taxon>
        <taxon>Dracunculoidea</taxon>
        <taxon>Dracunculidae</taxon>
        <taxon>Dracunculus</taxon>
    </lineage>
</organism>
<dbReference type="Proteomes" id="UP000038040">
    <property type="component" value="Unplaced"/>
</dbReference>
<evidence type="ECO:0000313" key="2">
    <source>
        <dbReference type="Proteomes" id="UP000038040"/>
    </source>
</evidence>
<reference evidence="1 3" key="2">
    <citation type="submission" date="2018-11" db="EMBL/GenBank/DDBJ databases">
        <authorList>
            <consortium name="Pathogen Informatics"/>
        </authorList>
    </citation>
    <scope>NUCLEOTIDE SEQUENCE [LARGE SCALE GENOMIC DNA]</scope>
</reference>
<dbReference type="PANTHER" id="PTHR21678">
    <property type="entry name" value="GROWTH INHIBITION AND DIFFERENTIATION RELATED PROTEIN 88"/>
    <property type="match status" value="1"/>
</dbReference>
<gene>
    <name evidence="1" type="ORF">DME_LOCUS2616</name>
</gene>
<sequence length="148" mass="16948">MDRIKIQKPLVDRTIGEEWDAWKNIDLPTHVLEAYSIPRRTTLEDLRDELAKIGCADVSLHKVDDAHSMLAANQLHSNKWLRLRKMANASLVSQNVARSSASRLRPHKLRPRTTPFVARRLVEGVLGKRSNVSEHQLKAELSSLKQWD</sequence>
<dbReference type="InterPro" id="IPR039884">
    <property type="entry name" value="R3HC1/R3HCL"/>
</dbReference>
<dbReference type="OrthoDB" id="5418203at2759"/>
<dbReference type="PANTHER" id="PTHR21678:SF0">
    <property type="entry name" value="C3H1-TYPE DOMAIN-CONTAINING PROTEIN"/>
    <property type="match status" value="1"/>
</dbReference>
<dbReference type="Proteomes" id="UP000274756">
    <property type="component" value="Unassembled WGS sequence"/>
</dbReference>
<accession>A0A0N4ULM2</accession>
<evidence type="ECO:0000313" key="1">
    <source>
        <dbReference type="EMBL" id="VDN52643.1"/>
    </source>
</evidence>
<dbReference type="EMBL" id="UYYG01000070">
    <property type="protein sequence ID" value="VDN52643.1"/>
    <property type="molecule type" value="Genomic_DNA"/>
</dbReference>
<dbReference type="WBParaSite" id="DME_0000870101-mRNA-1">
    <property type="protein sequence ID" value="DME_0000870101-mRNA-1"/>
    <property type="gene ID" value="DME_0000870101"/>
</dbReference>